<keyword evidence="3" id="KW-1185">Reference proteome</keyword>
<protein>
    <submittedName>
        <fullName evidence="2">Uncharacterized protein</fullName>
    </submittedName>
</protein>
<proteinExistence type="predicted"/>
<organism evidence="2 3">
    <name type="scientific">Tenebrionibacter intestinalis</name>
    <dbReference type="NCBI Taxonomy" id="2799638"/>
    <lineage>
        <taxon>Bacteria</taxon>
        <taxon>Pseudomonadati</taxon>
        <taxon>Pseudomonadota</taxon>
        <taxon>Gammaproteobacteria</taxon>
        <taxon>Enterobacterales</taxon>
        <taxon>Enterobacteriaceae</taxon>
        <taxon>Tenebrionibacter/Tenebrionicola group</taxon>
        <taxon>Tenebrionibacter</taxon>
    </lineage>
</organism>
<comment type="caution">
    <text evidence="2">The sequence shown here is derived from an EMBL/GenBank/DDBJ whole genome shotgun (WGS) entry which is preliminary data.</text>
</comment>
<name>A0A8K0UZP1_9ENTR</name>
<dbReference type="EMBL" id="JAEPBH010000001">
    <property type="protein sequence ID" value="MBK4713813.1"/>
    <property type="molecule type" value="Genomic_DNA"/>
</dbReference>
<sequence>MLRRKCPALNTFIIFLLLANCAALSVGILFVDVLCLHNHVGEISVTEFTQEALLLACAALWLRSALKTPALRGGCILIAGFYAALLIRELDYYFDAIYHGAWLWFALITTAAALWFARRWRHSVLPGLNAFTRHPASGYTLCGLVTILIFSRLFGMSAFWQTLLGDNYVMAVKTAIEEGTELMGYTLCLFSSVWFCPGLKTKTRALLLNRPAPLQEPLQATENLAYCASANPIRDSLN</sequence>
<gene>
    <name evidence="2" type="ORF">JJB97_00390</name>
</gene>
<evidence type="ECO:0000313" key="2">
    <source>
        <dbReference type="EMBL" id="MBK4713813.1"/>
    </source>
</evidence>
<evidence type="ECO:0000313" key="3">
    <source>
        <dbReference type="Proteomes" id="UP000659047"/>
    </source>
</evidence>
<feature type="transmembrane region" description="Helical" evidence="1">
    <location>
        <begin position="69"/>
        <end position="87"/>
    </location>
</feature>
<keyword evidence="1" id="KW-0812">Transmembrane</keyword>
<feature type="transmembrane region" description="Helical" evidence="1">
    <location>
        <begin position="12"/>
        <end position="31"/>
    </location>
</feature>
<feature type="transmembrane region" description="Helical" evidence="1">
    <location>
        <begin position="138"/>
        <end position="162"/>
    </location>
</feature>
<dbReference type="RefSeq" id="WP_238711798.1">
    <property type="nucleotide sequence ID" value="NZ_JAEPBH010000001.1"/>
</dbReference>
<dbReference type="Proteomes" id="UP000659047">
    <property type="component" value="Unassembled WGS sequence"/>
</dbReference>
<feature type="transmembrane region" description="Helical" evidence="1">
    <location>
        <begin position="99"/>
        <end position="117"/>
    </location>
</feature>
<accession>A0A8K0UZP1</accession>
<keyword evidence="1" id="KW-0472">Membrane</keyword>
<keyword evidence="1" id="KW-1133">Transmembrane helix</keyword>
<evidence type="ECO:0000256" key="1">
    <source>
        <dbReference type="SAM" id="Phobius"/>
    </source>
</evidence>
<reference evidence="2" key="1">
    <citation type="submission" date="2021-01" db="EMBL/GenBank/DDBJ databases">
        <title>Intestinitalea alba gen. nov., sp. nov., a novel genus of the family Enterobacteriaceae, isolated from the gut of the plastic-eating mealworm Tenebrio molitor L.</title>
        <authorList>
            <person name="Yang Y."/>
        </authorList>
    </citation>
    <scope>NUCLEOTIDE SEQUENCE</scope>
    <source>
        <strain evidence="2">BIT-L3</strain>
    </source>
</reference>
<feature type="transmembrane region" description="Helical" evidence="1">
    <location>
        <begin position="43"/>
        <end position="62"/>
    </location>
</feature>
<dbReference type="AlphaFoldDB" id="A0A8K0UZP1"/>